<evidence type="ECO:0000259" key="3">
    <source>
        <dbReference type="Pfam" id="PF13191"/>
    </source>
</evidence>
<dbReference type="PANTHER" id="PTHR16305">
    <property type="entry name" value="TESTICULAR SOLUBLE ADENYLYL CYCLASE"/>
    <property type="match status" value="1"/>
</dbReference>
<name>A0ABZ2KDF2_9BACT</name>
<sequence length="1012" mass="109359">MAFRTLLGRARELAELEAALDRAIAGRGSVFLLSGEPGIGKTRLAEELAAIAEARGASAYWGRAWEASGAPACWPWVQVLDACGATDLVAQLEPLPADPRHPEVESLRLGMAIAAFLRGAASGRPLVLVFDDLHAADLASLNLLQVVARELRNLRVLLVGTYRELEARRAPQVSASLAKLAREGTLRPLGRLDRASVTQWIAGALGAAPPEALAAAVFSATEGNPLFVDALAQLLVSRGYATALPAGFTLPDSVRETVQEMVSRVSSDVRDVLDAASVLGRECSVMLLQLVCESPLARVLEATEEGIAAGILIARTLPSSPVRFAHILIREALYQGLSASRRMAIHAKAARALATFHATDVEPHLAELAHHAFESAPVASWPEAADLSTRAGRRAMALLAFDDAAGHFERALVARDHAGCTDEAQRAELLWRLGLSRIRMGNAQAGKDTCVQAAGFAERAGRPDLFAQAALAYGSEFWFGNVDRRLVDLLERALSLGSMSEELRVRTMARLSAAMVPASDRTRSLMLARESVAAARALGDRRVLAAVIYSARAAYGSGDNLDERIALDRELALLATSIGDKILEVHAHGRLAIDAIERADPAVVHVELRIQRQLAEEIRVPQYRLHVAILHLTWATLLGDVDLIARIEREVRELSDAGDDPHGLAVIEANRAIRAEVRGDAAGEAAAMAALEALSPKNPRLGSWLAIRRGVRSESLSPAERRDIASKFVPPAWPQGMGAFLPQVVPIFIQLGDRSELRALYEVMLPYAGQITIYPGVMASIGPVAYYLGRLATALGEPEKARVHFEQTLVICQRGTFVDFEAHTRRALTALGRAAAAPVPRASAPSLERDGEFWVLRHDGREARLKDSKGLQYLAVLLREPGREFHVGDLVHRTDGSVELGDSGDLLDERAKLEYRTRLTELGSALEDAEARSDAETAARIRDERASLAGELARAVGLGGRGRKAGAASERARVNVQRRIRDALSRISELEPTLGRYIELHVRTGAFCSWEP</sequence>
<evidence type="ECO:0000313" key="5">
    <source>
        <dbReference type="Proteomes" id="UP001379533"/>
    </source>
</evidence>
<dbReference type="Gene3D" id="3.40.50.300">
    <property type="entry name" value="P-loop containing nucleotide triphosphate hydrolases"/>
    <property type="match status" value="1"/>
</dbReference>
<dbReference type="EMBL" id="CP089982">
    <property type="protein sequence ID" value="WXA95527.1"/>
    <property type="molecule type" value="Genomic_DNA"/>
</dbReference>
<dbReference type="InterPro" id="IPR041664">
    <property type="entry name" value="AAA_16"/>
</dbReference>
<protein>
    <submittedName>
        <fullName evidence="4">AAA family ATPase</fullName>
    </submittedName>
</protein>
<dbReference type="Pfam" id="PF13191">
    <property type="entry name" value="AAA_16"/>
    <property type="match status" value="1"/>
</dbReference>
<dbReference type="Proteomes" id="UP001379533">
    <property type="component" value="Chromosome"/>
</dbReference>
<dbReference type="SUPFAM" id="SSF52540">
    <property type="entry name" value="P-loop containing nucleoside triphosphate hydrolases"/>
    <property type="match status" value="1"/>
</dbReference>
<evidence type="ECO:0000256" key="1">
    <source>
        <dbReference type="ARBA" id="ARBA00022741"/>
    </source>
</evidence>
<organism evidence="4 5">
    <name type="scientific">Pendulispora brunnea</name>
    <dbReference type="NCBI Taxonomy" id="2905690"/>
    <lineage>
        <taxon>Bacteria</taxon>
        <taxon>Pseudomonadati</taxon>
        <taxon>Myxococcota</taxon>
        <taxon>Myxococcia</taxon>
        <taxon>Myxococcales</taxon>
        <taxon>Sorangiineae</taxon>
        <taxon>Pendulisporaceae</taxon>
        <taxon>Pendulispora</taxon>
    </lineage>
</organism>
<dbReference type="InterPro" id="IPR027417">
    <property type="entry name" value="P-loop_NTPase"/>
</dbReference>
<reference evidence="4 5" key="1">
    <citation type="submission" date="2021-12" db="EMBL/GenBank/DDBJ databases">
        <title>Discovery of the Pendulisporaceae a myxobacterial family with distinct sporulation behavior and unique specialized metabolism.</title>
        <authorList>
            <person name="Garcia R."/>
            <person name="Popoff A."/>
            <person name="Bader C.D."/>
            <person name="Loehr J."/>
            <person name="Walesch S."/>
            <person name="Walt C."/>
            <person name="Boldt J."/>
            <person name="Bunk B."/>
            <person name="Haeckl F.J.F.P.J."/>
            <person name="Gunesch A.P."/>
            <person name="Birkelbach J."/>
            <person name="Nuebel U."/>
            <person name="Pietschmann T."/>
            <person name="Bach T."/>
            <person name="Mueller R."/>
        </authorList>
    </citation>
    <scope>NUCLEOTIDE SEQUENCE [LARGE SCALE GENOMIC DNA]</scope>
    <source>
        <strain evidence="4 5">MSr12523</strain>
    </source>
</reference>
<feature type="domain" description="Orc1-like AAA ATPase" evidence="3">
    <location>
        <begin position="6"/>
        <end position="159"/>
    </location>
</feature>
<keyword evidence="5" id="KW-1185">Reference proteome</keyword>
<keyword evidence="2" id="KW-0067">ATP-binding</keyword>
<evidence type="ECO:0000313" key="4">
    <source>
        <dbReference type="EMBL" id="WXA95527.1"/>
    </source>
</evidence>
<dbReference type="PANTHER" id="PTHR16305:SF28">
    <property type="entry name" value="GUANYLATE CYCLASE DOMAIN-CONTAINING PROTEIN"/>
    <property type="match status" value="1"/>
</dbReference>
<gene>
    <name evidence="4" type="ORF">LZC95_01555</name>
</gene>
<accession>A0ABZ2KDF2</accession>
<dbReference type="RefSeq" id="WP_394846131.1">
    <property type="nucleotide sequence ID" value="NZ_CP089982.1"/>
</dbReference>
<proteinExistence type="predicted"/>
<evidence type="ECO:0000256" key="2">
    <source>
        <dbReference type="ARBA" id="ARBA00022840"/>
    </source>
</evidence>
<keyword evidence="1" id="KW-0547">Nucleotide-binding</keyword>